<evidence type="ECO:0000313" key="2">
    <source>
        <dbReference type="Proteomes" id="UP000241118"/>
    </source>
</evidence>
<reference evidence="1 2" key="1">
    <citation type="submission" date="2018-03" db="EMBL/GenBank/DDBJ databases">
        <title>Genomic Encyclopedia of Type Strains, Phase III (KMG-III): the genomes of soil and plant-associated and newly described type strains.</title>
        <authorList>
            <person name="Whitman W."/>
        </authorList>
    </citation>
    <scope>NUCLEOTIDE SEQUENCE [LARGE SCALE GENOMIC DNA]</scope>
    <source>
        <strain evidence="1 2">CGMCC 4.7097</strain>
    </source>
</reference>
<protein>
    <submittedName>
        <fullName evidence="1">Uncharacterized protein</fullName>
    </submittedName>
</protein>
<organism evidence="1 2">
    <name type="scientific">Saccharothrix carnea</name>
    <dbReference type="NCBI Taxonomy" id="1280637"/>
    <lineage>
        <taxon>Bacteria</taxon>
        <taxon>Bacillati</taxon>
        <taxon>Actinomycetota</taxon>
        <taxon>Actinomycetes</taxon>
        <taxon>Pseudonocardiales</taxon>
        <taxon>Pseudonocardiaceae</taxon>
        <taxon>Saccharothrix</taxon>
    </lineage>
</organism>
<dbReference type="Proteomes" id="UP000241118">
    <property type="component" value="Unassembled WGS sequence"/>
</dbReference>
<comment type="caution">
    <text evidence="1">The sequence shown here is derived from an EMBL/GenBank/DDBJ whole genome shotgun (WGS) entry which is preliminary data.</text>
</comment>
<name>A0A2P8I350_SACCR</name>
<keyword evidence="2" id="KW-1185">Reference proteome</keyword>
<accession>A0A2P8I350</accession>
<proteinExistence type="predicted"/>
<gene>
    <name evidence="1" type="ORF">B0I31_111195</name>
</gene>
<sequence length="98" mass="10018">MQVDGIEPALHRLTGTGETLAATWRDGQSGLVAGEAGIGADPLGQAFRAGYDADAAKVRQVADLVPELLLSDGRTGHDAVVDYLAADERSRGAFPGGG</sequence>
<evidence type="ECO:0000313" key="1">
    <source>
        <dbReference type="EMBL" id="PSL52908.1"/>
    </source>
</evidence>
<dbReference type="EMBL" id="PYAX01000011">
    <property type="protein sequence ID" value="PSL52908.1"/>
    <property type="molecule type" value="Genomic_DNA"/>
</dbReference>
<dbReference type="AlphaFoldDB" id="A0A2P8I350"/>